<dbReference type="EMBL" id="KB099988">
    <property type="protein sequence ID" value="ELK37839.1"/>
    <property type="molecule type" value="Genomic_DNA"/>
</dbReference>
<name>L5MGS6_MYODS</name>
<proteinExistence type="predicted"/>
<accession>L5MGS6</accession>
<protein>
    <submittedName>
        <fullName evidence="2">Uncharacterized protein</fullName>
    </submittedName>
</protein>
<keyword evidence="3" id="KW-1185">Reference proteome</keyword>
<evidence type="ECO:0000256" key="1">
    <source>
        <dbReference type="SAM" id="MobiDB-lite"/>
    </source>
</evidence>
<reference evidence="3" key="1">
    <citation type="journal article" date="2013" name="Science">
        <title>Comparative analysis of bat genomes provides insight into the evolution of flight and immunity.</title>
        <authorList>
            <person name="Zhang G."/>
            <person name="Cowled C."/>
            <person name="Shi Z."/>
            <person name="Huang Z."/>
            <person name="Bishop-Lilly K.A."/>
            <person name="Fang X."/>
            <person name="Wynne J.W."/>
            <person name="Xiong Z."/>
            <person name="Baker M.L."/>
            <person name="Zhao W."/>
            <person name="Tachedjian M."/>
            <person name="Zhu Y."/>
            <person name="Zhou P."/>
            <person name="Jiang X."/>
            <person name="Ng J."/>
            <person name="Yang L."/>
            <person name="Wu L."/>
            <person name="Xiao J."/>
            <person name="Feng Y."/>
            <person name="Chen Y."/>
            <person name="Sun X."/>
            <person name="Zhang Y."/>
            <person name="Marsh G.A."/>
            <person name="Crameri G."/>
            <person name="Broder C.C."/>
            <person name="Frey K.G."/>
            <person name="Wang L.F."/>
            <person name="Wang J."/>
        </authorList>
    </citation>
    <scope>NUCLEOTIDE SEQUENCE [LARGE SCALE GENOMIC DNA]</scope>
</reference>
<evidence type="ECO:0000313" key="2">
    <source>
        <dbReference type="EMBL" id="ELK37839.1"/>
    </source>
</evidence>
<evidence type="ECO:0000313" key="3">
    <source>
        <dbReference type="Proteomes" id="UP000010556"/>
    </source>
</evidence>
<dbReference type="Proteomes" id="UP000010556">
    <property type="component" value="Unassembled WGS sequence"/>
</dbReference>
<gene>
    <name evidence="2" type="ORF">MDA_GLEAN10013712</name>
</gene>
<dbReference type="AlphaFoldDB" id="L5MGS6"/>
<feature type="region of interest" description="Disordered" evidence="1">
    <location>
        <begin position="77"/>
        <end position="108"/>
    </location>
</feature>
<organism evidence="2 3">
    <name type="scientific">Myotis davidii</name>
    <name type="common">David's myotis</name>
    <dbReference type="NCBI Taxonomy" id="225400"/>
    <lineage>
        <taxon>Eukaryota</taxon>
        <taxon>Metazoa</taxon>
        <taxon>Chordata</taxon>
        <taxon>Craniata</taxon>
        <taxon>Vertebrata</taxon>
        <taxon>Euteleostomi</taxon>
        <taxon>Mammalia</taxon>
        <taxon>Eutheria</taxon>
        <taxon>Laurasiatheria</taxon>
        <taxon>Chiroptera</taxon>
        <taxon>Yangochiroptera</taxon>
        <taxon>Vespertilionidae</taxon>
        <taxon>Myotis</taxon>
    </lineage>
</organism>
<sequence>MQWGGSLPLPTSYRVRGTAQQPYCVLLLPTPISNPTACSCSQRPSATLLCAPAPNAHQQPYCVLLLSTPISNPTACSCSQRPSHERLFPRGPDPQPISADDLGPIEKI</sequence>